<comment type="similarity">
    <text evidence="1">Belongs to the peptidase C48 family.</text>
</comment>
<dbReference type="Pfam" id="PF02902">
    <property type="entry name" value="Peptidase_C48"/>
    <property type="match status" value="1"/>
</dbReference>
<evidence type="ECO:0000313" key="8">
    <source>
        <dbReference type="Proteomes" id="UP001215280"/>
    </source>
</evidence>
<evidence type="ECO:0000313" key="7">
    <source>
        <dbReference type="EMBL" id="KAJ7739076.1"/>
    </source>
</evidence>
<keyword evidence="4" id="KW-0175">Coiled coil</keyword>
<comment type="caution">
    <text evidence="7">The sequence shown here is derived from an EMBL/GenBank/DDBJ whole genome shotgun (WGS) entry which is preliminary data.</text>
</comment>
<feature type="compositionally biased region" description="Low complexity" evidence="5">
    <location>
        <begin position="99"/>
        <end position="118"/>
    </location>
</feature>
<evidence type="ECO:0000256" key="4">
    <source>
        <dbReference type="SAM" id="Coils"/>
    </source>
</evidence>
<gene>
    <name evidence="7" type="ORF">DFH07DRAFT_752302</name>
</gene>
<dbReference type="AlphaFoldDB" id="A0AAD7ICC9"/>
<dbReference type="PANTHER" id="PTHR33096:SF1">
    <property type="entry name" value="CXC1-LIKE CYSTEINE CLUSTER ASSOCIATED WITH KDZ TRANSPOSASES DOMAIN-CONTAINING PROTEIN"/>
    <property type="match status" value="1"/>
</dbReference>
<dbReference type="Gene3D" id="3.40.395.10">
    <property type="entry name" value="Adenoviral Proteinase, Chain A"/>
    <property type="match status" value="1"/>
</dbReference>
<dbReference type="EMBL" id="JARJLG010000134">
    <property type="protein sequence ID" value="KAJ7739076.1"/>
    <property type="molecule type" value="Genomic_DNA"/>
</dbReference>
<evidence type="ECO:0000259" key="6">
    <source>
        <dbReference type="PROSITE" id="PS50600"/>
    </source>
</evidence>
<keyword evidence="8" id="KW-1185">Reference proteome</keyword>
<dbReference type="GO" id="GO:0006508">
    <property type="term" value="P:proteolysis"/>
    <property type="evidence" value="ECO:0007669"/>
    <property type="project" value="UniProtKB-KW"/>
</dbReference>
<proteinExistence type="inferred from homology"/>
<organism evidence="7 8">
    <name type="scientific">Mycena maculata</name>
    <dbReference type="NCBI Taxonomy" id="230809"/>
    <lineage>
        <taxon>Eukaryota</taxon>
        <taxon>Fungi</taxon>
        <taxon>Dikarya</taxon>
        <taxon>Basidiomycota</taxon>
        <taxon>Agaricomycotina</taxon>
        <taxon>Agaricomycetes</taxon>
        <taxon>Agaricomycetidae</taxon>
        <taxon>Agaricales</taxon>
        <taxon>Marasmiineae</taxon>
        <taxon>Mycenaceae</taxon>
        <taxon>Mycena</taxon>
    </lineage>
</organism>
<reference evidence="7" key="1">
    <citation type="submission" date="2023-03" db="EMBL/GenBank/DDBJ databases">
        <title>Massive genome expansion in bonnet fungi (Mycena s.s.) driven by repeated elements and novel gene families across ecological guilds.</title>
        <authorList>
            <consortium name="Lawrence Berkeley National Laboratory"/>
            <person name="Harder C.B."/>
            <person name="Miyauchi S."/>
            <person name="Viragh M."/>
            <person name="Kuo A."/>
            <person name="Thoen E."/>
            <person name="Andreopoulos B."/>
            <person name="Lu D."/>
            <person name="Skrede I."/>
            <person name="Drula E."/>
            <person name="Henrissat B."/>
            <person name="Morin E."/>
            <person name="Kohler A."/>
            <person name="Barry K."/>
            <person name="LaButti K."/>
            <person name="Morin E."/>
            <person name="Salamov A."/>
            <person name="Lipzen A."/>
            <person name="Mereny Z."/>
            <person name="Hegedus B."/>
            <person name="Baldrian P."/>
            <person name="Stursova M."/>
            <person name="Weitz H."/>
            <person name="Taylor A."/>
            <person name="Grigoriev I.V."/>
            <person name="Nagy L.G."/>
            <person name="Martin F."/>
            <person name="Kauserud H."/>
        </authorList>
    </citation>
    <scope>NUCLEOTIDE SEQUENCE</scope>
    <source>
        <strain evidence="7">CBHHK188m</strain>
    </source>
</reference>
<feature type="coiled-coil region" evidence="4">
    <location>
        <begin position="441"/>
        <end position="502"/>
    </location>
</feature>
<keyword evidence="2" id="KW-0645">Protease</keyword>
<dbReference type="Proteomes" id="UP001215280">
    <property type="component" value="Unassembled WGS sequence"/>
</dbReference>
<dbReference type="GO" id="GO:0019783">
    <property type="term" value="F:ubiquitin-like protein peptidase activity"/>
    <property type="evidence" value="ECO:0007669"/>
    <property type="project" value="UniProtKB-ARBA"/>
</dbReference>
<dbReference type="PANTHER" id="PTHR33096">
    <property type="entry name" value="CXC2 DOMAIN-CONTAINING PROTEIN"/>
    <property type="match status" value="1"/>
</dbReference>
<evidence type="ECO:0000256" key="3">
    <source>
        <dbReference type="ARBA" id="ARBA00022801"/>
    </source>
</evidence>
<name>A0AAD7ICC9_9AGAR</name>
<evidence type="ECO:0000256" key="2">
    <source>
        <dbReference type="ARBA" id="ARBA00022670"/>
    </source>
</evidence>
<protein>
    <recommendedName>
        <fullName evidence="6">Ubiquitin-like protease family profile domain-containing protein</fullName>
    </recommendedName>
</protein>
<sequence length="1063" mass="119000">SPTRTKTGIAIDVLDFYRALFERSCDAITALAAALHTVYDRRGFRVLSDQVYEGASDPFRRLLTQAVQWATNLRDRVEKRVAAALARAESLPSIPAPGSSDTASITSATSTTSSTTDAVEPPAHRVLQERCPACFNLNEWGRSLKEGGDVQFGADRCFSYRHLRKAGDGPLSYEPSFFIPKHKVDSVAAKINTARKRPAANVKPFMPQEVIDACQDSWDAANENKRKADPKRYDASGVFVMTCRHGQVLFLCNVDTPGEQQRYIIAMLEEVFALLPPEATVLQAYDVGCVTDHSLNLFPILHPEIRKRVSFIINGMHAYGHHWACQLVYSPRFREGMGLADHEGVERFWSRIRKLIPLTRGQWNSRRIWMIDQYAAFVSAEGRAGLGSWIHRQQRKNVAPKHRAAMITLRECQVPTQELRAQWAAQKVAQTSIRAHAPARLRRELDKVLLLQNQIDAVEKAIDDTKKALQGSKASPHSLTVLRGLERTHERLSKEAEDLYASLNIQEAFPELQGLPLEFAQTLLVMRDLKINIRKRAIGSFFEWESLDRAVSGRREALGTKLHQSTRKAISKRQPSLLKAIKKFNAGCETLERLRPPQCNIPIPSPLSTQLNGLRNDPSLHEDVWISPSVGPIPRWLNDDDVRDGIRSLHVADRCAEEEKEVVKRAIEMESGVSLHLTSLPRSSFIDSPLAFLLRWREDDLVDLERSWSPSLRFQDVGSCFVTRPTTSTTAFMTSAAPVNTTSATALAPPVATTSSLHSLVSPLPSHPARPPRINTSRPSLGVVDHISSRVSVVVETDDLFGEGAGGDGDAPNDVDTSLISELATRNASLQITAGFSHYIVRPGLHALEITTDDLRPFLRPTGRLTGFGLNGVAASLHALYGRPHSSTKAFADQCALLTTYDLPCVRYKGSDPDLWRHVADTKYWDKPLWLIPIHRPSEEHWVLVVVVVPRQELLFFDSMGSRRGWRQDLRDVMLLITRMVVLSNRNQHPLHVSTEDPSERWVAWPLFAVGHPRQTNGYDCGLWVLCMMAAIMRGHQDAQVSEDDMPWVRGVLRDHVQTLPIS</sequence>
<accession>A0AAD7ICC9</accession>
<dbReference type="Pfam" id="PF18758">
    <property type="entry name" value="KDZ"/>
    <property type="match status" value="1"/>
</dbReference>
<feature type="non-terminal residue" evidence="7">
    <location>
        <position position="1063"/>
    </location>
</feature>
<dbReference type="PROSITE" id="PS50600">
    <property type="entry name" value="ULP_PROTEASE"/>
    <property type="match status" value="1"/>
</dbReference>
<dbReference type="SUPFAM" id="SSF54001">
    <property type="entry name" value="Cysteine proteinases"/>
    <property type="match status" value="1"/>
</dbReference>
<evidence type="ECO:0000256" key="5">
    <source>
        <dbReference type="SAM" id="MobiDB-lite"/>
    </source>
</evidence>
<dbReference type="GO" id="GO:0008234">
    <property type="term" value="F:cysteine-type peptidase activity"/>
    <property type="evidence" value="ECO:0007669"/>
    <property type="project" value="InterPro"/>
</dbReference>
<keyword evidence="3" id="KW-0378">Hydrolase</keyword>
<dbReference type="InterPro" id="IPR040521">
    <property type="entry name" value="KDZ"/>
</dbReference>
<dbReference type="InterPro" id="IPR038765">
    <property type="entry name" value="Papain-like_cys_pep_sf"/>
</dbReference>
<evidence type="ECO:0000256" key="1">
    <source>
        <dbReference type="ARBA" id="ARBA00005234"/>
    </source>
</evidence>
<dbReference type="InterPro" id="IPR003653">
    <property type="entry name" value="Peptidase_C48_C"/>
</dbReference>
<feature type="region of interest" description="Disordered" evidence="5">
    <location>
        <begin position="93"/>
        <end position="122"/>
    </location>
</feature>
<feature type="domain" description="Ubiquitin-like protease family profile" evidence="6">
    <location>
        <begin position="848"/>
        <end position="1032"/>
    </location>
</feature>